<protein>
    <submittedName>
        <fullName evidence="1">Response regulator</fullName>
    </submittedName>
</protein>
<organism evidence="1 2">
    <name type="scientific">Sphingomonas desiccabilis</name>
    <dbReference type="NCBI Taxonomy" id="429134"/>
    <lineage>
        <taxon>Bacteria</taxon>
        <taxon>Pseudomonadati</taxon>
        <taxon>Pseudomonadota</taxon>
        <taxon>Alphaproteobacteria</taxon>
        <taxon>Sphingomonadales</taxon>
        <taxon>Sphingomonadaceae</taxon>
        <taxon>Sphingomonas</taxon>
    </lineage>
</organism>
<evidence type="ECO:0000313" key="1">
    <source>
        <dbReference type="EMBL" id="RXZ34925.1"/>
    </source>
</evidence>
<reference evidence="1 2" key="1">
    <citation type="submission" date="2019-01" db="EMBL/GenBank/DDBJ databases">
        <title>Sphingomonas mucosissima sp. nov. and Sphingomonas desiccabilis sp. nov., from biological soil crusts in the Colorado Plateau, USA.</title>
        <authorList>
            <person name="Zhu D."/>
        </authorList>
    </citation>
    <scope>NUCLEOTIDE SEQUENCE [LARGE SCALE GENOMIC DNA]</scope>
    <source>
        <strain evidence="1 2">CP1D</strain>
    </source>
</reference>
<dbReference type="InterPro" id="IPR011006">
    <property type="entry name" value="CheY-like_superfamily"/>
</dbReference>
<name>A0A4Q2IWD8_9SPHN</name>
<proteinExistence type="predicted"/>
<dbReference type="InterPro" id="IPR001789">
    <property type="entry name" value="Sig_transdc_resp-reg_receiver"/>
</dbReference>
<evidence type="ECO:0000313" key="2">
    <source>
        <dbReference type="Proteomes" id="UP000292347"/>
    </source>
</evidence>
<dbReference type="EMBL" id="SDPT01000001">
    <property type="protein sequence ID" value="RXZ34925.1"/>
    <property type="molecule type" value="Genomic_DNA"/>
</dbReference>
<dbReference type="OrthoDB" id="582170at2"/>
<comment type="caution">
    <text evidence="1">The sequence shown here is derived from an EMBL/GenBank/DDBJ whole genome shotgun (WGS) entry which is preliminary data.</text>
</comment>
<dbReference type="Gene3D" id="3.40.50.2300">
    <property type="match status" value="1"/>
</dbReference>
<accession>A0A4Q2IWD8</accession>
<dbReference type="AlphaFoldDB" id="A0A4Q2IWD8"/>
<dbReference type="GO" id="GO:0000160">
    <property type="term" value="P:phosphorelay signal transduction system"/>
    <property type="evidence" value="ECO:0007669"/>
    <property type="project" value="InterPro"/>
</dbReference>
<dbReference type="PROSITE" id="PS50110">
    <property type="entry name" value="RESPONSE_REGULATORY"/>
    <property type="match status" value="1"/>
</dbReference>
<dbReference type="RefSeq" id="WP_129340707.1">
    <property type="nucleotide sequence ID" value="NZ_JACIDD010000001.1"/>
</dbReference>
<dbReference type="Proteomes" id="UP000292347">
    <property type="component" value="Unassembled WGS sequence"/>
</dbReference>
<gene>
    <name evidence="1" type="ORF">EO081_04535</name>
</gene>
<keyword evidence="2" id="KW-1185">Reference proteome</keyword>
<dbReference type="SUPFAM" id="SSF52172">
    <property type="entry name" value="CheY-like"/>
    <property type="match status" value="1"/>
</dbReference>
<sequence length="121" mass="13196">MLQHSVEGCRVLVIEDEYYLADDLRTELDDAGAIVIGPAGSVEDAMDLIASQSHLDAAVVDMNLGGEPASPVIDTLLERSVFVVLSTGYDEDAIPERFRHLPRCEKPIRIGRLTTILGEAF</sequence>